<reference evidence="2" key="1">
    <citation type="submission" date="2015-01" db="EMBL/GenBank/DDBJ databases">
        <title>The Genome Sequence of Cladophialophora bantiana CBS 173.52.</title>
        <authorList>
            <consortium name="The Broad Institute Genomics Platform"/>
            <person name="Cuomo C."/>
            <person name="de Hoog S."/>
            <person name="Gorbushina A."/>
            <person name="Stielow B."/>
            <person name="Teixiera M."/>
            <person name="Abouelleil A."/>
            <person name="Chapman S.B."/>
            <person name="Priest M."/>
            <person name="Young S.K."/>
            <person name="Wortman J."/>
            <person name="Nusbaum C."/>
            <person name="Birren B."/>
        </authorList>
    </citation>
    <scope>NUCLEOTIDE SEQUENCE [LARGE SCALE GENOMIC DNA]</scope>
    <source>
        <strain evidence="2">CBS 173.52</strain>
    </source>
</reference>
<accession>A0A0D2IQ46</accession>
<dbReference type="HOGENOM" id="CLU_727692_0_0_1"/>
<dbReference type="OrthoDB" id="5413827at2759"/>
<evidence type="ECO:0000313" key="2">
    <source>
        <dbReference type="EMBL" id="KIW98904.1"/>
    </source>
</evidence>
<evidence type="ECO:0000313" key="3">
    <source>
        <dbReference type="Proteomes" id="UP000053789"/>
    </source>
</evidence>
<protein>
    <recommendedName>
        <fullName evidence="4">F-box domain-containing protein</fullName>
    </recommendedName>
</protein>
<sequence>MMFHDSNEISLLADVQKQPPACSKEDHEHRELQSQTKGDNTAGRTSRALSSSPLLSLPYELRQKVFELVFMDSSEIFPPQKACATSRLFGMVGDRYKVSRRGSRTDAANKNVVQALLLCRQIYRETRLMPLQVNWVKCPATMGSNTSATKHFLDVLKPFQRRAIRKLELHLLASVSEAWSLRSILRSIAGVMGTNGASDLVESSGGADIEINWNEREKADHKPEKDSDESGGGCSLRELTLHITTRDLLLAQADSMVGLLHILTIAPSSQDRPSTTFAYTASWVTEGLVFLKSLQKLTIVIESSVSVATQITSAERRQFELALKLSLSCVDVTVEWRVQRDMILGMDDSEWVDFVWLHDSTISAQGQGETEPVMGRKVGFSSWTSILS</sequence>
<dbReference type="VEuPathDB" id="FungiDB:Z519_00567"/>
<dbReference type="PANTHER" id="PTHR38790:SF4">
    <property type="entry name" value="2EXR DOMAIN-CONTAINING PROTEIN"/>
    <property type="match status" value="1"/>
</dbReference>
<organism evidence="2 3">
    <name type="scientific">Cladophialophora bantiana (strain ATCC 10958 / CBS 173.52 / CDC B-1940 / NIH 8579)</name>
    <name type="common">Xylohypha bantiana</name>
    <dbReference type="NCBI Taxonomy" id="1442370"/>
    <lineage>
        <taxon>Eukaryota</taxon>
        <taxon>Fungi</taxon>
        <taxon>Dikarya</taxon>
        <taxon>Ascomycota</taxon>
        <taxon>Pezizomycotina</taxon>
        <taxon>Eurotiomycetes</taxon>
        <taxon>Chaetothyriomycetidae</taxon>
        <taxon>Chaetothyriales</taxon>
        <taxon>Herpotrichiellaceae</taxon>
        <taxon>Cladophialophora</taxon>
    </lineage>
</organism>
<dbReference type="GeneID" id="27693495"/>
<feature type="compositionally biased region" description="Polar residues" evidence="1">
    <location>
        <begin position="33"/>
        <end position="47"/>
    </location>
</feature>
<dbReference type="PANTHER" id="PTHR38790">
    <property type="entry name" value="2EXR DOMAIN-CONTAINING PROTEIN-RELATED"/>
    <property type="match status" value="1"/>
</dbReference>
<feature type="region of interest" description="Disordered" evidence="1">
    <location>
        <begin position="14"/>
        <end position="47"/>
    </location>
</feature>
<evidence type="ECO:0008006" key="4">
    <source>
        <dbReference type="Google" id="ProtNLM"/>
    </source>
</evidence>
<gene>
    <name evidence="2" type="ORF">Z519_00567</name>
</gene>
<keyword evidence="3" id="KW-1185">Reference proteome</keyword>
<name>A0A0D2IQ46_CLAB1</name>
<dbReference type="Proteomes" id="UP000053789">
    <property type="component" value="Unassembled WGS sequence"/>
</dbReference>
<evidence type="ECO:0000256" key="1">
    <source>
        <dbReference type="SAM" id="MobiDB-lite"/>
    </source>
</evidence>
<dbReference type="EMBL" id="KN846980">
    <property type="protein sequence ID" value="KIW98904.1"/>
    <property type="molecule type" value="Genomic_DNA"/>
</dbReference>
<feature type="region of interest" description="Disordered" evidence="1">
    <location>
        <begin position="214"/>
        <end position="233"/>
    </location>
</feature>
<dbReference type="RefSeq" id="XP_016625573.1">
    <property type="nucleotide sequence ID" value="XM_016758324.1"/>
</dbReference>
<feature type="compositionally biased region" description="Basic and acidic residues" evidence="1">
    <location>
        <begin position="23"/>
        <end position="32"/>
    </location>
</feature>
<feature type="compositionally biased region" description="Basic and acidic residues" evidence="1">
    <location>
        <begin position="214"/>
        <end position="225"/>
    </location>
</feature>
<dbReference type="AlphaFoldDB" id="A0A0D2IQ46"/>
<proteinExistence type="predicted"/>